<dbReference type="Proteomes" id="UP001164959">
    <property type="component" value="Chromosome"/>
</dbReference>
<name>A0ABY6PA36_9ACTN</name>
<reference evidence="2" key="1">
    <citation type="submission" date="2022-11" db="EMBL/GenBank/DDBJ databases">
        <title>Identification and genomic analyses of a novel endophytic actinobacterium Streptomyces endophytica sp. nov. with potential for biocontrol of Yam anthracnose.</title>
        <authorList>
            <person name="Huang X."/>
        </authorList>
    </citation>
    <scope>NUCLEOTIDE SEQUENCE</scope>
    <source>
        <strain evidence="2">HNM0140</strain>
    </source>
</reference>
<evidence type="ECO:0000313" key="2">
    <source>
        <dbReference type="EMBL" id="UZJ30684.1"/>
    </source>
</evidence>
<dbReference type="RefSeq" id="WP_265362109.1">
    <property type="nucleotide sequence ID" value="NZ_CP110636.1"/>
</dbReference>
<organism evidence="2 3">
    <name type="scientific">Streptomyces endophytica</name>
    <dbReference type="NCBI Taxonomy" id="2991496"/>
    <lineage>
        <taxon>Bacteria</taxon>
        <taxon>Bacillati</taxon>
        <taxon>Actinomycetota</taxon>
        <taxon>Actinomycetes</taxon>
        <taxon>Kitasatosporales</taxon>
        <taxon>Streptomycetaceae</taxon>
        <taxon>Streptomyces</taxon>
    </lineage>
</organism>
<evidence type="ECO:0000256" key="1">
    <source>
        <dbReference type="SAM" id="MobiDB-lite"/>
    </source>
</evidence>
<dbReference type="EMBL" id="CP110636">
    <property type="protein sequence ID" value="UZJ30684.1"/>
    <property type="molecule type" value="Genomic_DNA"/>
</dbReference>
<accession>A0ABY6PA36</accession>
<evidence type="ECO:0000313" key="3">
    <source>
        <dbReference type="Proteomes" id="UP001164959"/>
    </source>
</evidence>
<keyword evidence="3" id="KW-1185">Reference proteome</keyword>
<feature type="region of interest" description="Disordered" evidence="1">
    <location>
        <begin position="55"/>
        <end position="82"/>
    </location>
</feature>
<sequence length="82" mass="7239">MSSASGPLVHGARVPGSPGSASDDIGETGDGPDACAVGGGAGVLGGGVGAAVGVLGGVGVTGGEDGRAEWDGEGPAGPCGPP</sequence>
<proteinExistence type="predicted"/>
<gene>
    <name evidence="2" type="ORF">OJ254_10345</name>
</gene>
<protein>
    <submittedName>
        <fullName evidence="2">Uncharacterized protein</fullName>
    </submittedName>
</protein>
<feature type="region of interest" description="Disordered" evidence="1">
    <location>
        <begin position="1"/>
        <end position="40"/>
    </location>
</feature>